<protein>
    <submittedName>
        <fullName evidence="3">Uncharacterized protein</fullName>
    </submittedName>
</protein>
<dbReference type="RefSeq" id="WP_153440297.1">
    <property type="nucleotide sequence ID" value="NZ_JACIGA010000002.1"/>
</dbReference>
<sequence length="96" mass="10043">MPSATDQEATPADPPQPRPRDYGENIRSSVRDVSGSESGGGHVMLGGDAEQSDDGTGGKTWNQALGENTNAGMARFFGAIALFILIFASLFWLIGG</sequence>
<feature type="region of interest" description="Disordered" evidence="1">
    <location>
        <begin position="1"/>
        <end position="65"/>
    </location>
</feature>
<comment type="caution">
    <text evidence="3">The sequence shown here is derived from an EMBL/GenBank/DDBJ whole genome shotgun (WGS) entry which is preliminary data.</text>
</comment>
<evidence type="ECO:0000256" key="1">
    <source>
        <dbReference type="SAM" id="MobiDB-lite"/>
    </source>
</evidence>
<keyword evidence="2" id="KW-0472">Membrane</keyword>
<organism evidence="3 4">
    <name type="scientific">Sinorhizobium terangae</name>
    <dbReference type="NCBI Taxonomy" id="110322"/>
    <lineage>
        <taxon>Bacteria</taxon>
        <taxon>Pseudomonadati</taxon>
        <taxon>Pseudomonadota</taxon>
        <taxon>Alphaproteobacteria</taxon>
        <taxon>Hyphomicrobiales</taxon>
        <taxon>Rhizobiaceae</taxon>
        <taxon>Sinorhizobium/Ensifer group</taxon>
        <taxon>Sinorhizobium</taxon>
    </lineage>
</organism>
<evidence type="ECO:0000313" key="4">
    <source>
        <dbReference type="Proteomes" id="UP000439983"/>
    </source>
</evidence>
<dbReference type="EMBL" id="WITC01000061">
    <property type="protein sequence ID" value="MQX16369.1"/>
    <property type="molecule type" value="Genomic_DNA"/>
</dbReference>
<dbReference type="AlphaFoldDB" id="A0A6N7LGL8"/>
<proteinExistence type="predicted"/>
<accession>A0A6N7LGL8</accession>
<reference evidence="3 4" key="1">
    <citation type="journal article" date="2013" name="Genome Biol.">
        <title>Comparative genomics of the core and accessory genomes of 48 Sinorhizobium strains comprising five genospecies.</title>
        <authorList>
            <person name="Sugawara M."/>
            <person name="Epstein B."/>
            <person name="Badgley B.D."/>
            <person name="Unno T."/>
            <person name="Xu L."/>
            <person name="Reese J."/>
            <person name="Gyaneshwar P."/>
            <person name="Denny R."/>
            <person name="Mudge J."/>
            <person name="Bharti A.K."/>
            <person name="Farmer A.D."/>
            <person name="May G.D."/>
            <person name="Woodward J.E."/>
            <person name="Medigue C."/>
            <person name="Vallenet D."/>
            <person name="Lajus A."/>
            <person name="Rouy Z."/>
            <person name="Martinez-Vaz B."/>
            <person name="Tiffin P."/>
            <person name="Young N.D."/>
            <person name="Sadowsky M.J."/>
        </authorList>
    </citation>
    <scope>NUCLEOTIDE SEQUENCE [LARGE SCALE GENOMIC DNA]</scope>
    <source>
        <strain evidence="3 4">USDA4894</strain>
    </source>
</reference>
<feature type="transmembrane region" description="Helical" evidence="2">
    <location>
        <begin position="76"/>
        <end position="94"/>
    </location>
</feature>
<keyword evidence="2" id="KW-1133">Transmembrane helix</keyword>
<evidence type="ECO:0000313" key="3">
    <source>
        <dbReference type="EMBL" id="MQX16369.1"/>
    </source>
</evidence>
<keyword evidence="2" id="KW-0812">Transmembrane</keyword>
<name>A0A6N7LGL8_SINTE</name>
<dbReference type="OrthoDB" id="8421713at2"/>
<gene>
    <name evidence="3" type="ORF">GHK62_16815</name>
</gene>
<keyword evidence="4" id="KW-1185">Reference proteome</keyword>
<evidence type="ECO:0000256" key="2">
    <source>
        <dbReference type="SAM" id="Phobius"/>
    </source>
</evidence>
<dbReference type="Proteomes" id="UP000439983">
    <property type="component" value="Unassembled WGS sequence"/>
</dbReference>